<feature type="disulfide bond" evidence="9">
    <location>
        <begin position="486"/>
        <end position="529"/>
    </location>
</feature>
<evidence type="ECO:0000256" key="1">
    <source>
        <dbReference type="ARBA" id="ARBA00004328"/>
    </source>
</evidence>
<feature type="disulfide bond" evidence="9">
    <location>
        <begin position="85"/>
        <end position="112"/>
    </location>
</feature>
<feature type="domain" description="Sushi" evidence="10">
    <location>
        <begin position="714"/>
        <end position="772"/>
    </location>
</feature>
<dbReference type="FunFam" id="2.10.70.10:FF:000003">
    <property type="entry name" value="Versican core protein"/>
    <property type="match status" value="1"/>
</dbReference>
<name>A0A3Q2EAN1_CYPVA</name>
<dbReference type="Proteomes" id="UP000265020">
    <property type="component" value="Unassembled WGS sequence"/>
</dbReference>
<dbReference type="InterPro" id="IPR051503">
    <property type="entry name" value="ComplSys_Reg/VirEntry_Med"/>
</dbReference>
<dbReference type="InterPro" id="IPR000436">
    <property type="entry name" value="Sushi_SCR_CCP_dom"/>
</dbReference>
<feature type="domain" description="Sushi" evidence="10">
    <location>
        <begin position="237"/>
        <end position="301"/>
    </location>
</feature>
<dbReference type="Ensembl" id="ENSCVAT00000022080.1">
    <property type="protein sequence ID" value="ENSCVAP00000029277.1"/>
    <property type="gene ID" value="ENSCVAG00000017088.1"/>
</dbReference>
<evidence type="ECO:0000313" key="12">
    <source>
        <dbReference type="Proteomes" id="UP000265020"/>
    </source>
</evidence>
<feature type="domain" description="Sushi" evidence="10">
    <location>
        <begin position="54"/>
        <end position="114"/>
    </location>
</feature>
<dbReference type="PANTHER" id="PTHR45785">
    <property type="entry name" value="COMPLEMENT FACTOR H-RELATED"/>
    <property type="match status" value="1"/>
</dbReference>
<dbReference type="SMART" id="SM00032">
    <property type="entry name" value="CCP"/>
    <property type="match status" value="11"/>
</dbReference>
<reference evidence="11" key="2">
    <citation type="submission" date="2025-09" db="UniProtKB">
        <authorList>
            <consortium name="Ensembl"/>
        </authorList>
    </citation>
    <scope>IDENTIFICATION</scope>
</reference>
<feature type="domain" description="Sushi" evidence="10">
    <location>
        <begin position="484"/>
        <end position="543"/>
    </location>
</feature>
<dbReference type="GO" id="GO:0005576">
    <property type="term" value="C:extracellular region"/>
    <property type="evidence" value="ECO:0007669"/>
    <property type="project" value="UniProtKB-SubCell"/>
</dbReference>
<feature type="disulfide bond" evidence="9">
    <location>
        <begin position="117"/>
        <end position="160"/>
    </location>
</feature>
<keyword evidence="5" id="KW-0732">Signal</keyword>
<evidence type="ECO:0000313" key="11">
    <source>
        <dbReference type="Ensembl" id="ENSCVAP00000029277.1"/>
    </source>
</evidence>
<keyword evidence="7 9" id="KW-1015">Disulfide bond</keyword>
<evidence type="ECO:0000256" key="8">
    <source>
        <dbReference type="ARBA" id="ARBA00023180"/>
    </source>
</evidence>
<evidence type="ECO:0000256" key="7">
    <source>
        <dbReference type="ARBA" id="ARBA00023157"/>
    </source>
</evidence>
<feature type="disulfide bond" evidence="9">
    <location>
        <begin position="634"/>
        <end position="661"/>
    </location>
</feature>
<feature type="domain" description="Sushi" evidence="10">
    <location>
        <begin position="601"/>
        <end position="663"/>
    </location>
</feature>
<evidence type="ECO:0000256" key="2">
    <source>
        <dbReference type="ARBA" id="ARBA00004613"/>
    </source>
</evidence>
<sequence length="834" mass="93766">ISDYDSNFDTSGLESSYAGGRQVRIPCNVGYSGFFKIICTEGNWEPRGTKCKPKPCGHPGDAQFADFRLNEGTDFVFGSEVVYECNRGYHMVSRTNRRRCTADGWDGNIPVCEATKCPVFHVDNNVQVFGDVEEATSGSVVRFSCMSRDEILYGQQEIFCQEDGEWSGPIPNCKEIRCSVPHIDHGSVPSGSREYKEHETLNFRCDAKFIPADERPPRCTKFAGKPMWSPTPACKPVQCSLTLPPLTGTTYDPPYTNVFIPGDTLRVTCGEKYWIVDTGTTVADLSCKEDGKWNTHPVCQEVTCPRWIEGQGNKLGDTICTRDGWAPKPLCRGNVNFEFYPGDYIQVAYIWKCERQCKKIAFHKKIGTEHQGPCEKPQIRNGFAVGPLEGTLYFACNENYKLPTKSWWGQAKCKDGDWEKLLPCIDMCGEAPEISNGRLNVVLSPAVVQCNEGYTPEVTEITCLNGEWNFYNFTPKTICRATSKHCGPPPKVENAIVTVAYKKKYSANSSVTYRCREKYQIEKEDTVTCRSGEWEVKNITCTPYCEKLTSSRLVVEEAMEKQRYLEGEVIEYVCTSPHVKAGGNATCRNGEWIKTEECPGIPCRVPQLGPGLGISGFPPENNLVKSGNKLRFYCREEYDIEGSAEIKCLETGDWDAPLPTCCSAPPSLPNGETRGKGSNYDHGEQVEYFCRDNYNLEGGSYKTCENGEWKGDMQCCSHPPQVTNGDTLSFTKPDYQEGERVEYSCFSRYTMEGGPFKTCRNGKWEGEMRCLGACTVDEQLMEQNNLRFTYSWQTKLYAVHKDYISFSCKRGRRVGTVPLRVQCIDGVMELPTCQ</sequence>
<keyword evidence="3" id="KW-0964">Secreted</keyword>
<keyword evidence="4 9" id="KW-0768">Sushi</keyword>
<feature type="disulfide bond" evidence="9">
    <location>
        <begin position="716"/>
        <end position="759"/>
    </location>
</feature>
<comment type="caution">
    <text evidence="9">Lacks conserved residue(s) required for the propagation of feature annotation.</text>
</comment>
<dbReference type="SUPFAM" id="SSF57535">
    <property type="entry name" value="Complement control module/SCR domain"/>
    <property type="match status" value="9"/>
</dbReference>
<protein>
    <submittedName>
        <fullName evidence="11">Complement factor H-related protein 5-like</fullName>
    </submittedName>
</protein>
<reference evidence="11" key="1">
    <citation type="submission" date="2025-08" db="UniProtKB">
        <authorList>
            <consortium name="Ensembl"/>
        </authorList>
    </citation>
    <scope>IDENTIFICATION</scope>
</reference>
<dbReference type="InterPro" id="IPR035976">
    <property type="entry name" value="Sushi/SCR/CCP_sf"/>
</dbReference>
<proteinExistence type="predicted"/>
<dbReference type="PANTHER" id="PTHR45785:SF2">
    <property type="entry name" value="COMPLEMENT FACTOR H-RELATED"/>
    <property type="match status" value="1"/>
</dbReference>
<evidence type="ECO:0000259" key="10">
    <source>
        <dbReference type="PROSITE" id="PS50923"/>
    </source>
</evidence>
<accession>A0A3Q2EAN1</accession>
<keyword evidence="6" id="KW-0677">Repeat</keyword>
<evidence type="ECO:0000256" key="9">
    <source>
        <dbReference type="PROSITE-ProRule" id="PRU00302"/>
    </source>
</evidence>
<evidence type="ECO:0000256" key="6">
    <source>
        <dbReference type="ARBA" id="ARBA00022737"/>
    </source>
</evidence>
<keyword evidence="12" id="KW-1185">Reference proteome</keyword>
<dbReference type="PROSITE" id="PS50923">
    <property type="entry name" value="SUSHI"/>
    <property type="match status" value="7"/>
</dbReference>
<feature type="domain" description="Sushi" evidence="10">
    <location>
        <begin position="176"/>
        <end position="236"/>
    </location>
</feature>
<organism evidence="11 12">
    <name type="scientific">Cyprinodon variegatus</name>
    <name type="common">Sheepshead minnow</name>
    <dbReference type="NCBI Taxonomy" id="28743"/>
    <lineage>
        <taxon>Eukaryota</taxon>
        <taxon>Metazoa</taxon>
        <taxon>Chordata</taxon>
        <taxon>Craniata</taxon>
        <taxon>Vertebrata</taxon>
        <taxon>Euteleostomi</taxon>
        <taxon>Actinopterygii</taxon>
        <taxon>Neopterygii</taxon>
        <taxon>Teleostei</taxon>
        <taxon>Neoteleostei</taxon>
        <taxon>Acanthomorphata</taxon>
        <taxon>Ovalentaria</taxon>
        <taxon>Atherinomorphae</taxon>
        <taxon>Cyprinodontiformes</taxon>
        <taxon>Cyprinodontidae</taxon>
        <taxon>Cyprinodon</taxon>
    </lineage>
</organism>
<evidence type="ECO:0000256" key="3">
    <source>
        <dbReference type="ARBA" id="ARBA00022525"/>
    </source>
</evidence>
<dbReference type="Gene3D" id="2.10.70.10">
    <property type="entry name" value="Complement Module, domain 1"/>
    <property type="match status" value="11"/>
</dbReference>
<comment type="subcellular location">
    <subcellularLocation>
        <location evidence="2">Secreted</location>
    </subcellularLocation>
    <subcellularLocation>
        <location evidence="1">Virion</location>
    </subcellularLocation>
</comment>
<dbReference type="GeneTree" id="ENSGT00940000154967"/>
<evidence type="ECO:0000256" key="5">
    <source>
        <dbReference type="ARBA" id="ARBA00022729"/>
    </source>
</evidence>
<dbReference type="Pfam" id="PF00084">
    <property type="entry name" value="Sushi"/>
    <property type="match status" value="6"/>
</dbReference>
<dbReference type="CDD" id="cd00033">
    <property type="entry name" value="CCP"/>
    <property type="match status" value="6"/>
</dbReference>
<dbReference type="AlphaFoldDB" id="A0A3Q2EAN1"/>
<keyword evidence="8" id="KW-0325">Glycoprotein</keyword>
<feature type="domain" description="Sushi" evidence="10">
    <location>
        <begin position="115"/>
        <end position="175"/>
    </location>
</feature>
<evidence type="ECO:0000256" key="4">
    <source>
        <dbReference type="ARBA" id="ARBA00022659"/>
    </source>
</evidence>